<evidence type="ECO:0000256" key="5">
    <source>
        <dbReference type="SAM" id="MobiDB-lite"/>
    </source>
</evidence>
<dbReference type="OrthoDB" id="272077at2759"/>
<dbReference type="EMBL" id="VRMN01000002">
    <property type="protein sequence ID" value="KAA8496289.1"/>
    <property type="molecule type" value="Genomic_DNA"/>
</dbReference>
<dbReference type="AlphaFoldDB" id="A0A5J4YXI2"/>
<dbReference type="GO" id="GO:0007166">
    <property type="term" value="P:cell surface receptor signaling pathway"/>
    <property type="evidence" value="ECO:0007669"/>
    <property type="project" value="InterPro"/>
</dbReference>
<feature type="binding site" evidence="4">
    <location>
        <position position="280"/>
    </location>
    <ligand>
        <name>ATP</name>
        <dbReference type="ChEBI" id="CHEBI:30616"/>
    </ligand>
</feature>
<dbReference type="InterPro" id="IPR017441">
    <property type="entry name" value="Protein_kinase_ATP_BS"/>
</dbReference>
<dbReference type="SMART" id="SM00220">
    <property type="entry name" value="S_TKc"/>
    <property type="match status" value="1"/>
</dbReference>
<evidence type="ECO:0000256" key="4">
    <source>
        <dbReference type="PROSITE-ProRule" id="PRU10141"/>
    </source>
</evidence>
<evidence type="ECO:0000256" key="2">
    <source>
        <dbReference type="ARBA" id="ARBA00022840"/>
    </source>
</evidence>
<feature type="compositionally biased region" description="Polar residues" evidence="5">
    <location>
        <begin position="552"/>
        <end position="564"/>
    </location>
</feature>
<dbReference type="InterPro" id="IPR006597">
    <property type="entry name" value="Sel1-like"/>
</dbReference>
<dbReference type="PROSITE" id="PS00108">
    <property type="entry name" value="PROTEIN_KINASE_ST"/>
    <property type="match status" value="1"/>
</dbReference>
<keyword evidence="1 4" id="KW-0547">Nucleotide-binding</keyword>
<dbReference type="PANTHER" id="PTHR11102">
    <property type="entry name" value="SEL-1-LIKE PROTEIN"/>
    <property type="match status" value="1"/>
</dbReference>
<keyword evidence="2 4" id="KW-0067">ATP-binding</keyword>
<dbReference type="InterPro" id="IPR000719">
    <property type="entry name" value="Prot_kinase_dom"/>
</dbReference>
<protein>
    <submittedName>
        <fullName evidence="7">Secretory immunoglobulin A-binding protein EsiB</fullName>
    </submittedName>
</protein>
<dbReference type="InterPro" id="IPR050767">
    <property type="entry name" value="Sel1_AlgK"/>
</dbReference>
<evidence type="ECO:0000256" key="3">
    <source>
        <dbReference type="ARBA" id="ARBA00038101"/>
    </source>
</evidence>
<comment type="caution">
    <text evidence="7">The sequence shown here is derived from an EMBL/GenBank/DDBJ whole genome shotgun (WGS) entry which is preliminary data.</text>
</comment>
<comment type="similarity">
    <text evidence="3">Belongs to the sel-1 family.</text>
</comment>
<dbReference type="Gene3D" id="1.20.930.20">
    <property type="entry name" value="Adaptor protein Cbl, N-terminal domain"/>
    <property type="match status" value="1"/>
</dbReference>
<dbReference type="Pfam" id="PF00069">
    <property type="entry name" value="Pkinase"/>
    <property type="match status" value="1"/>
</dbReference>
<gene>
    <name evidence="7" type="ORF">FVE85_0018</name>
</gene>
<dbReference type="PROSITE" id="PS50011">
    <property type="entry name" value="PROTEIN_KINASE_DOM"/>
    <property type="match status" value="1"/>
</dbReference>
<organism evidence="7 8">
    <name type="scientific">Porphyridium purpureum</name>
    <name type="common">Red alga</name>
    <name type="synonym">Porphyridium cruentum</name>
    <dbReference type="NCBI Taxonomy" id="35688"/>
    <lineage>
        <taxon>Eukaryota</taxon>
        <taxon>Rhodophyta</taxon>
        <taxon>Bangiophyceae</taxon>
        <taxon>Porphyridiales</taxon>
        <taxon>Porphyridiaceae</taxon>
        <taxon>Porphyridium</taxon>
    </lineage>
</organism>
<evidence type="ECO:0000256" key="1">
    <source>
        <dbReference type="ARBA" id="ARBA00022741"/>
    </source>
</evidence>
<dbReference type="InterPro" id="IPR008271">
    <property type="entry name" value="Ser/Thr_kinase_AS"/>
</dbReference>
<dbReference type="Gene3D" id="3.30.200.20">
    <property type="entry name" value="Phosphorylase Kinase, domain 1"/>
    <property type="match status" value="1"/>
</dbReference>
<evidence type="ECO:0000313" key="7">
    <source>
        <dbReference type="EMBL" id="KAA8496289.1"/>
    </source>
</evidence>
<dbReference type="Gene3D" id="1.10.510.10">
    <property type="entry name" value="Transferase(Phosphotransferase) domain 1"/>
    <property type="match status" value="1"/>
</dbReference>
<proteinExistence type="inferred from homology"/>
<keyword evidence="8" id="KW-1185">Reference proteome</keyword>
<sequence length="1038" mass="114635">MAAGRAAEHAACEEALKLGGTIAKDVGEVLPYVAAAYAVIKVIVELAQAARAMHDTCKQLAKQAAGIESVLLDYFGGQGEKIRSGTDQVQHGRLLECLADLTSALESTCSLLEKFSSADRWNEKVWRVMRAKNYQAEFQTCSDTLDKLEAQLSRIVLFKLADSHKRGKHVQERRHQQILMALEKDKVNDRPKLEEQLGSEPEKSAILQMHSLRVDIHKPCTDACNSGGLSTGPTKTEPWYVDVSHVRKERDEFDEYVVLGSGGFGIVYKGTCFGSTVAIKEVPADTMDGLFQLKNELGTMWRLTHTNIIQTRGGFYPLESGAQRRRKPFILLEYAANGSLDKHMFRNGMQGVLPRAQLLDIFGGIVNGLKYLHSAKVIHRDIKPQNILLTEEYTAKISDFGLATVKNTGSCAKARAGTDAYMAPEVMRGDKHDRTCDVWSFGVMLYEMVLGELMFGSATSAEIDRTLSDPTKGVPWHRLKKSAYANAWPTWLIDTAKACLRMHARERPSMAEVLVTFRKQQTYVSAIASSSGASTVEIDALIASVSQITVESGRSGAPSSSNGGYSVEPSGSRPVQAQSLSADDKLHYAEGREKAANMAHVYEYFKLAAEAGAAQGQFRPGEILLEGSHGMGQQVEHGARWVRAAAEQEHMDATIEYGRYHRSGRGMPQNLSLAKERYAKAVKLGSPAGPERLKTLETEERQARRDAADWSQRGQIEEFNKNLTAALEWYRKAAHVGDAHSQFKLGYFYDKGLGGARKDDSVAVEWYRRAAEQGDAAAQNNLGICCMKGAGGLPQDKRAAVEWYTKAAEQRHAEAQFNLGVCYDNGWGGLPQTKRAAAEWYRRAAEQGHATAQFNLGVRYENGEGGLPQDKRAAVEWYRKAAEQRYARAQCNLGLCYENGWGGLRKDKRAAVEWYRKAAEQGYATAQYNLGVCYQYGEGGLAQDKRAAVEWYTKAAKQGRADAQYNLGWCYENGWGGLKQDKRAAVDWYTKAAKQGHAAAQFNIGPCYSNREGGLPQYTGAAIEWYTKAAEQGQADAQ</sequence>
<dbReference type="Pfam" id="PF08238">
    <property type="entry name" value="Sel1"/>
    <property type="match status" value="11"/>
</dbReference>
<dbReference type="Gene3D" id="1.25.40.10">
    <property type="entry name" value="Tetratricopeptide repeat domain"/>
    <property type="match status" value="4"/>
</dbReference>
<dbReference type="GO" id="GO:0005524">
    <property type="term" value="F:ATP binding"/>
    <property type="evidence" value="ECO:0007669"/>
    <property type="project" value="UniProtKB-UniRule"/>
</dbReference>
<accession>A0A5J4YXI2</accession>
<feature type="region of interest" description="Disordered" evidence="5">
    <location>
        <begin position="552"/>
        <end position="580"/>
    </location>
</feature>
<feature type="domain" description="Protein kinase" evidence="6">
    <location>
        <begin position="253"/>
        <end position="524"/>
    </location>
</feature>
<evidence type="ECO:0000313" key="8">
    <source>
        <dbReference type="Proteomes" id="UP000324585"/>
    </source>
</evidence>
<dbReference type="InterPro" id="IPR011009">
    <property type="entry name" value="Kinase-like_dom_sf"/>
</dbReference>
<reference evidence="8" key="1">
    <citation type="journal article" date="2019" name="Nat. Commun.">
        <title>Expansion of phycobilisome linker gene families in mesophilic red algae.</title>
        <authorList>
            <person name="Lee J."/>
            <person name="Kim D."/>
            <person name="Bhattacharya D."/>
            <person name="Yoon H.S."/>
        </authorList>
    </citation>
    <scope>NUCLEOTIDE SEQUENCE [LARGE SCALE GENOMIC DNA]</scope>
    <source>
        <strain evidence="8">CCMP 1328</strain>
    </source>
</reference>
<dbReference type="InterPro" id="IPR011990">
    <property type="entry name" value="TPR-like_helical_dom_sf"/>
</dbReference>
<dbReference type="GO" id="GO:0004672">
    <property type="term" value="F:protein kinase activity"/>
    <property type="evidence" value="ECO:0007669"/>
    <property type="project" value="InterPro"/>
</dbReference>
<dbReference type="SMART" id="SM00671">
    <property type="entry name" value="SEL1"/>
    <property type="match status" value="11"/>
</dbReference>
<evidence type="ECO:0000259" key="6">
    <source>
        <dbReference type="PROSITE" id="PS50011"/>
    </source>
</evidence>
<dbReference type="PANTHER" id="PTHR11102:SF160">
    <property type="entry name" value="ERAD-ASSOCIATED E3 UBIQUITIN-PROTEIN LIGASE COMPONENT HRD3"/>
    <property type="match status" value="1"/>
</dbReference>
<dbReference type="SUPFAM" id="SSF81901">
    <property type="entry name" value="HCP-like"/>
    <property type="match status" value="3"/>
</dbReference>
<dbReference type="PROSITE" id="PS00107">
    <property type="entry name" value="PROTEIN_KINASE_ATP"/>
    <property type="match status" value="1"/>
</dbReference>
<dbReference type="InterPro" id="IPR036537">
    <property type="entry name" value="Adaptor_Cbl_N_dom_sf"/>
</dbReference>
<dbReference type="SUPFAM" id="SSF56112">
    <property type="entry name" value="Protein kinase-like (PK-like)"/>
    <property type="match status" value="1"/>
</dbReference>
<dbReference type="CDD" id="cd21037">
    <property type="entry name" value="MLKL_NTD"/>
    <property type="match status" value="1"/>
</dbReference>
<dbReference type="InterPro" id="IPR059179">
    <property type="entry name" value="MLKL-like_MCAfunc"/>
</dbReference>
<name>A0A5J4YXI2_PORPP</name>
<dbReference type="Proteomes" id="UP000324585">
    <property type="component" value="Unassembled WGS sequence"/>
</dbReference>